<dbReference type="InterPro" id="IPR036047">
    <property type="entry name" value="F-box-like_dom_sf"/>
</dbReference>
<dbReference type="SUPFAM" id="SSF81383">
    <property type="entry name" value="F-box domain"/>
    <property type="match status" value="1"/>
</dbReference>
<accession>A0A9P8XYM8</accession>
<sequence>MPLRRLPSELYLHVLHYLQEPSDLLPIRLVSRTLYSHIDGHCAALAIQKHNLLRNSHVKPGAWYKRGCGQGGGLAANAGTRRHRHVRHGLRLRRSENRCERSDSVRGSADLVVFFDVAMHSWNLRAARWLGTMGLAHMPQLAPGRPRACDFFRALFASNADGSACQQFHRSTPGHRDNQHSRKAGDEALGKRQRPGRIFTHVRNLFSAPSLSTERHRATPCVGLCAKCPAYDASDAAWGPESTRESNVTGKARPR</sequence>
<dbReference type="InterPro" id="IPR001810">
    <property type="entry name" value="F-box_dom"/>
</dbReference>
<proteinExistence type="predicted"/>
<gene>
    <name evidence="3" type="ORF">B0I36DRAFT_353376</name>
</gene>
<dbReference type="Proteomes" id="UP000756346">
    <property type="component" value="Unassembled WGS sequence"/>
</dbReference>
<evidence type="ECO:0000313" key="4">
    <source>
        <dbReference type="Proteomes" id="UP000756346"/>
    </source>
</evidence>
<protein>
    <recommendedName>
        <fullName evidence="2">F-box domain-containing protein</fullName>
    </recommendedName>
</protein>
<evidence type="ECO:0000256" key="1">
    <source>
        <dbReference type="SAM" id="MobiDB-lite"/>
    </source>
</evidence>
<dbReference type="AlphaFoldDB" id="A0A9P8XYM8"/>
<keyword evidence="4" id="KW-1185">Reference proteome</keyword>
<feature type="region of interest" description="Disordered" evidence="1">
    <location>
        <begin position="236"/>
        <end position="255"/>
    </location>
</feature>
<dbReference type="RefSeq" id="XP_046008781.1">
    <property type="nucleotide sequence ID" value="XM_046157201.1"/>
</dbReference>
<comment type="caution">
    <text evidence="3">The sequence shown here is derived from an EMBL/GenBank/DDBJ whole genome shotgun (WGS) entry which is preliminary data.</text>
</comment>
<evidence type="ECO:0000259" key="2">
    <source>
        <dbReference type="Pfam" id="PF12937"/>
    </source>
</evidence>
<dbReference type="EMBL" id="JAGTJQ010000009">
    <property type="protein sequence ID" value="KAH7025233.1"/>
    <property type="molecule type" value="Genomic_DNA"/>
</dbReference>
<dbReference type="Pfam" id="PF12937">
    <property type="entry name" value="F-box-like"/>
    <property type="match status" value="1"/>
</dbReference>
<organism evidence="3 4">
    <name type="scientific">Microdochium trichocladiopsis</name>
    <dbReference type="NCBI Taxonomy" id="1682393"/>
    <lineage>
        <taxon>Eukaryota</taxon>
        <taxon>Fungi</taxon>
        <taxon>Dikarya</taxon>
        <taxon>Ascomycota</taxon>
        <taxon>Pezizomycotina</taxon>
        <taxon>Sordariomycetes</taxon>
        <taxon>Xylariomycetidae</taxon>
        <taxon>Xylariales</taxon>
        <taxon>Microdochiaceae</taxon>
        <taxon>Microdochium</taxon>
    </lineage>
</organism>
<evidence type="ECO:0000313" key="3">
    <source>
        <dbReference type="EMBL" id="KAH7025233.1"/>
    </source>
</evidence>
<dbReference type="CDD" id="cd09917">
    <property type="entry name" value="F-box_SF"/>
    <property type="match status" value="1"/>
</dbReference>
<dbReference type="GeneID" id="70186747"/>
<reference evidence="3" key="1">
    <citation type="journal article" date="2021" name="Nat. Commun.">
        <title>Genetic determinants of endophytism in the Arabidopsis root mycobiome.</title>
        <authorList>
            <person name="Mesny F."/>
            <person name="Miyauchi S."/>
            <person name="Thiergart T."/>
            <person name="Pickel B."/>
            <person name="Atanasova L."/>
            <person name="Karlsson M."/>
            <person name="Huettel B."/>
            <person name="Barry K.W."/>
            <person name="Haridas S."/>
            <person name="Chen C."/>
            <person name="Bauer D."/>
            <person name="Andreopoulos W."/>
            <person name="Pangilinan J."/>
            <person name="LaButti K."/>
            <person name="Riley R."/>
            <person name="Lipzen A."/>
            <person name="Clum A."/>
            <person name="Drula E."/>
            <person name="Henrissat B."/>
            <person name="Kohler A."/>
            <person name="Grigoriev I.V."/>
            <person name="Martin F.M."/>
            <person name="Hacquard S."/>
        </authorList>
    </citation>
    <scope>NUCLEOTIDE SEQUENCE</scope>
    <source>
        <strain evidence="3">MPI-CAGE-CH-0230</strain>
    </source>
</reference>
<name>A0A9P8XYM8_9PEZI</name>
<feature type="region of interest" description="Disordered" evidence="1">
    <location>
        <begin position="166"/>
        <end position="194"/>
    </location>
</feature>
<feature type="compositionally biased region" description="Basic and acidic residues" evidence="1">
    <location>
        <begin position="174"/>
        <end position="190"/>
    </location>
</feature>
<feature type="domain" description="F-box" evidence="2">
    <location>
        <begin position="4"/>
        <end position="39"/>
    </location>
</feature>